<keyword evidence="15" id="KW-1185">Reference proteome</keyword>
<dbReference type="Proteomes" id="UP001465755">
    <property type="component" value="Unassembled WGS sequence"/>
</dbReference>
<evidence type="ECO:0000256" key="12">
    <source>
        <dbReference type="SAM" id="Phobius"/>
    </source>
</evidence>
<protein>
    <recommendedName>
        <fullName evidence="13">Cytochrome b561 domain-containing protein</fullName>
    </recommendedName>
</protein>
<evidence type="ECO:0000256" key="1">
    <source>
        <dbReference type="ARBA" id="ARBA00001970"/>
    </source>
</evidence>
<evidence type="ECO:0000256" key="8">
    <source>
        <dbReference type="ARBA" id="ARBA00022989"/>
    </source>
</evidence>
<accession>A0AAW1NPY1</accession>
<evidence type="ECO:0000256" key="6">
    <source>
        <dbReference type="ARBA" id="ARBA00022723"/>
    </source>
</evidence>
<evidence type="ECO:0000259" key="13">
    <source>
        <dbReference type="PROSITE" id="PS50939"/>
    </source>
</evidence>
<keyword evidence="10 12" id="KW-0472">Membrane</keyword>
<evidence type="ECO:0000256" key="10">
    <source>
        <dbReference type="ARBA" id="ARBA00023136"/>
    </source>
</evidence>
<keyword evidence="4" id="KW-0349">Heme</keyword>
<sequence>MPPQVDSTGVRSPRKGDLGPGQLPVWVSRLARVLEVVILVIVCRWVVSHLGGLGFEARRTRDAGMHITGTDTSRIFNWHPILNTLGFAVFMSEALLAYQAPAATLDRGGQKFVHVVMHSLALACFIFALIAAVLSHTLKEPVPIPNFYSAHSWLGLAVYIAVLLQALAGMGAFLFPKLPPKKRAELAPIHTFLGRCIYVLGLANMAVGIQEKASLTQLGKKLSNLSLRQPIMTLPAALLPLLAALGVLVLVHHSVLHRPEAPASKHDQDVNLLDRNDSMVQPDSPNAA</sequence>
<gene>
    <name evidence="14" type="ORF">WJX73_007091</name>
</gene>
<dbReference type="InterPro" id="IPR043205">
    <property type="entry name" value="CYB561/CYBRD1-like"/>
</dbReference>
<dbReference type="PANTHER" id="PTHR10106:SF0">
    <property type="entry name" value="LD36721P"/>
    <property type="match status" value="1"/>
</dbReference>
<dbReference type="Pfam" id="PF03188">
    <property type="entry name" value="Cytochrom_B561"/>
    <property type="match status" value="1"/>
</dbReference>
<comment type="cofactor">
    <cofactor evidence="1">
        <name>heme b</name>
        <dbReference type="ChEBI" id="CHEBI:60344"/>
    </cofactor>
</comment>
<dbReference type="InterPro" id="IPR006593">
    <property type="entry name" value="Cyt_b561/ferric_Rdtase_TM"/>
</dbReference>
<dbReference type="SMART" id="SM00665">
    <property type="entry name" value="B561"/>
    <property type="match status" value="1"/>
</dbReference>
<dbReference type="PANTHER" id="PTHR10106">
    <property type="entry name" value="CYTOCHROME B561-RELATED"/>
    <property type="match status" value="1"/>
</dbReference>
<evidence type="ECO:0000313" key="14">
    <source>
        <dbReference type="EMBL" id="KAK9789944.1"/>
    </source>
</evidence>
<keyword evidence="3" id="KW-0813">Transport</keyword>
<evidence type="ECO:0000313" key="15">
    <source>
        <dbReference type="Proteomes" id="UP001465755"/>
    </source>
</evidence>
<feature type="compositionally biased region" description="Basic and acidic residues" evidence="11">
    <location>
        <begin position="261"/>
        <end position="277"/>
    </location>
</feature>
<keyword evidence="6" id="KW-0479">Metal-binding</keyword>
<proteinExistence type="predicted"/>
<keyword evidence="8 12" id="KW-1133">Transmembrane helix</keyword>
<dbReference type="GO" id="GO:0046872">
    <property type="term" value="F:metal ion binding"/>
    <property type="evidence" value="ECO:0007669"/>
    <property type="project" value="UniProtKB-KW"/>
</dbReference>
<feature type="transmembrane region" description="Helical" evidence="12">
    <location>
        <begin position="33"/>
        <end position="55"/>
    </location>
</feature>
<dbReference type="AlphaFoldDB" id="A0AAW1NPY1"/>
<feature type="transmembrane region" description="Helical" evidence="12">
    <location>
        <begin position="112"/>
        <end position="133"/>
    </location>
</feature>
<comment type="subcellular location">
    <subcellularLocation>
        <location evidence="2">Membrane</location>
        <topology evidence="2">Multi-pass membrane protein</topology>
    </subcellularLocation>
</comment>
<keyword evidence="5 12" id="KW-0812">Transmembrane</keyword>
<keyword evidence="7" id="KW-0249">Electron transport</keyword>
<reference evidence="14 15" key="1">
    <citation type="journal article" date="2024" name="Nat. Commun.">
        <title>Phylogenomics reveals the evolutionary origins of lichenization in chlorophyte algae.</title>
        <authorList>
            <person name="Puginier C."/>
            <person name="Libourel C."/>
            <person name="Otte J."/>
            <person name="Skaloud P."/>
            <person name="Haon M."/>
            <person name="Grisel S."/>
            <person name="Petersen M."/>
            <person name="Berrin J.G."/>
            <person name="Delaux P.M."/>
            <person name="Dal Grande F."/>
            <person name="Keller J."/>
        </authorList>
    </citation>
    <scope>NUCLEOTIDE SEQUENCE [LARGE SCALE GENOMIC DNA]</scope>
    <source>
        <strain evidence="14 15">SAG 2036</strain>
    </source>
</reference>
<feature type="domain" description="Cytochrome b561" evidence="13">
    <location>
        <begin position="30"/>
        <end position="248"/>
    </location>
</feature>
<evidence type="ECO:0000256" key="4">
    <source>
        <dbReference type="ARBA" id="ARBA00022617"/>
    </source>
</evidence>
<feature type="compositionally biased region" description="Polar residues" evidence="11">
    <location>
        <begin position="278"/>
        <end position="288"/>
    </location>
</feature>
<evidence type="ECO:0000256" key="9">
    <source>
        <dbReference type="ARBA" id="ARBA00023004"/>
    </source>
</evidence>
<keyword evidence="9" id="KW-0408">Iron</keyword>
<name>A0AAW1NPY1_9CHLO</name>
<dbReference type="PROSITE" id="PS50939">
    <property type="entry name" value="CYTOCHROME_B561"/>
    <property type="match status" value="1"/>
</dbReference>
<feature type="transmembrane region" description="Helical" evidence="12">
    <location>
        <begin position="187"/>
        <end position="209"/>
    </location>
</feature>
<dbReference type="Gene3D" id="1.20.120.1770">
    <property type="match status" value="1"/>
</dbReference>
<dbReference type="GO" id="GO:0016491">
    <property type="term" value="F:oxidoreductase activity"/>
    <property type="evidence" value="ECO:0007669"/>
    <property type="project" value="InterPro"/>
</dbReference>
<evidence type="ECO:0000256" key="3">
    <source>
        <dbReference type="ARBA" id="ARBA00022448"/>
    </source>
</evidence>
<evidence type="ECO:0000256" key="5">
    <source>
        <dbReference type="ARBA" id="ARBA00022692"/>
    </source>
</evidence>
<feature type="transmembrane region" description="Helical" evidence="12">
    <location>
        <begin position="229"/>
        <end position="251"/>
    </location>
</feature>
<evidence type="ECO:0000256" key="11">
    <source>
        <dbReference type="SAM" id="MobiDB-lite"/>
    </source>
</evidence>
<comment type="caution">
    <text evidence="14">The sequence shown here is derived from an EMBL/GenBank/DDBJ whole genome shotgun (WGS) entry which is preliminary data.</text>
</comment>
<dbReference type="GO" id="GO:0016020">
    <property type="term" value="C:membrane"/>
    <property type="evidence" value="ECO:0007669"/>
    <property type="project" value="UniProtKB-SubCell"/>
</dbReference>
<feature type="transmembrane region" description="Helical" evidence="12">
    <location>
        <begin position="75"/>
        <end position="100"/>
    </location>
</feature>
<evidence type="ECO:0000256" key="7">
    <source>
        <dbReference type="ARBA" id="ARBA00022982"/>
    </source>
</evidence>
<feature type="region of interest" description="Disordered" evidence="11">
    <location>
        <begin position="261"/>
        <end position="288"/>
    </location>
</feature>
<evidence type="ECO:0000256" key="2">
    <source>
        <dbReference type="ARBA" id="ARBA00004141"/>
    </source>
</evidence>
<organism evidence="14 15">
    <name type="scientific">Symbiochloris irregularis</name>
    <dbReference type="NCBI Taxonomy" id="706552"/>
    <lineage>
        <taxon>Eukaryota</taxon>
        <taxon>Viridiplantae</taxon>
        <taxon>Chlorophyta</taxon>
        <taxon>core chlorophytes</taxon>
        <taxon>Trebouxiophyceae</taxon>
        <taxon>Trebouxiales</taxon>
        <taxon>Trebouxiaceae</taxon>
        <taxon>Symbiochloris</taxon>
    </lineage>
</organism>
<feature type="transmembrane region" description="Helical" evidence="12">
    <location>
        <begin position="153"/>
        <end position="175"/>
    </location>
</feature>
<dbReference type="EMBL" id="JALJOQ010000200">
    <property type="protein sequence ID" value="KAK9789944.1"/>
    <property type="molecule type" value="Genomic_DNA"/>
</dbReference>